<reference evidence="10" key="1">
    <citation type="submission" date="2024-08" db="EMBL/GenBank/DDBJ databases">
        <authorList>
            <person name="Chaddad Z."/>
            <person name="Lamrabet M."/>
            <person name="Bouhnik O."/>
            <person name="Alami S."/>
            <person name="Wipf D."/>
            <person name="Courty P.E."/>
            <person name="Missbah El Idrissi M."/>
        </authorList>
    </citation>
    <scope>NUCLEOTIDE SEQUENCE</scope>
    <source>
        <strain evidence="10">LLZ17</strain>
    </source>
</reference>
<dbReference type="GO" id="GO:0005886">
    <property type="term" value="C:plasma membrane"/>
    <property type="evidence" value="ECO:0007669"/>
    <property type="project" value="UniProtKB-SubCell"/>
</dbReference>
<evidence type="ECO:0000259" key="9">
    <source>
        <dbReference type="PROSITE" id="PS50885"/>
    </source>
</evidence>
<keyword evidence="2" id="KW-0997">Cell inner membrane</keyword>
<dbReference type="SMART" id="SM00304">
    <property type="entry name" value="HAMP"/>
    <property type="match status" value="1"/>
</dbReference>
<dbReference type="PANTHER" id="PTHR32089:SF112">
    <property type="entry name" value="LYSOZYME-LIKE PROTEIN-RELATED"/>
    <property type="match status" value="1"/>
</dbReference>
<dbReference type="GO" id="GO:0007165">
    <property type="term" value="P:signal transduction"/>
    <property type="evidence" value="ECO:0007669"/>
    <property type="project" value="UniProtKB-KW"/>
</dbReference>
<sequence length="701" mass="74156">MSIFQLRIRGKLIAGFAAVCAIIALSVGYTVFAVGGIAGTVDRMVNLRVPVALASTELVGNLYSTLATLRGYLLTGNPQGKLDRAAMWKEMDATVAAFDDKANQFTNPENKQKWEEAKTRLAEFRVAQDKAEAIAFTPDAYPATKLLTTEAGPRAETIFQEITKMINEEEGLEATVERKKLLKAMADTRGNFASATAQLRMYLLSGEQADKEKFFKPWESFEKGYAAVHSRKDQLTAAQQAAFDKITKGKTEFAPLFEKIFAVRESPGWNAPVYLLVTEAAPRAVKLLALLDGPKGGDGTRSDGIKTNQKKMLVQEAGDVQSGISLLKLVLWVLLAVGLALGGAIALFTSRSIAGPVRDMTSAMGKLAAADMAVAIPGFGRADEIGEMAGAVQVFKDNMIEADRLRAEQALAESRAAAQRKADMHELAGQFENAVGDIVKTLSSSSTELEASARTLSKTAETTQQLSGIVSAASEEASTNVQSVASATEEMSSSVTEISRQVQDAARIAGVAVDQAQRTNDQVNKLSQAAARIGDVVELINTIAGQTNLLALNATIEAARAGEAGRGFAVVASEVKALAEQTAKATGEIGHQIADIQAATEDSVVVIKEISGTIGRISEISSAIASAVEEQGAATQEIARNIQQAAQGADQVAANITEVKHGAAETGSASTQVLSSAQMLSQDSARLKAEVDRFLTTVRAA</sequence>
<evidence type="ECO:0000256" key="6">
    <source>
        <dbReference type="SAM" id="Phobius"/>
    </source>
</evidence>
<keyword evidence="6" id="KW-0472">Membrane</keyword>
<dbReference type="Gene3D" id="1.10.287.950">
    <property type="entry name" value="Methyl-accepting chemotaxis protein"/>
    <property type="match status" value="1"/>
</dbReference>
<dbReference type="Pfam" id="PF00015">
    <property type="entry name" value="MCPsignal"/>
    <property type="match status" value="1"/>
</dbReference>
<dbReference type="SUPFAM" id="SSF58104">
    <property type="entry name" value="Methyl-accepting chemotaxis protein (MCP) signaling domain"/>
    <property type="match status" value="1"/>
</dbReference>
<dbReference type="InterPro" id="IPR024478">
    <property type="entry name" value="HlyB_4HB_MCP"/>
</dbReference>
<proteinExistence type="inferred from homology"/>
<evidence type="ECO:0000259" key="8">
    <source>
        <dbReference type="PROSITE" id="PS50192"/>
    </source>
</evidence>
<keyword evidence="2" id="KW-1003">Cell membrane</keyword>
<dbReference type="AlphaFoldDB" id="A0AB39XF43"/>
<dbReference type="Gene3D" id="6.10.340.10">
    <property type="match status" value="1"/>
</dbReference>
<feature type="transmembrane region" description="Helical" evidence="6">
    <location>
        <begin position="12"/>
        <end position="38"/>
    </location>
</feature>
<feature type="domain" description="T-SNARE coiled-coil homology" evidence="8">
    <location>
        <begin position="597"/>
        <end position="659"/>
    </location>
</feature>
<dbReference type="InterPro" id="IPR003660">
    <property type="entry name" value="HAMP_dom"/>
</dbReference>
<evidence type="ECO:0000256" key="1">
    <source>
        <dbReference type="ARBA" id="ARBA00004429"/>
    </source>
</evidence>
<dbReference type="PROSITE" id="PS50111">
    <property type="entry name" value="CHEMOTAXIS_TRANSDUC_2"/>
    <property type="match status" value="1"/>
</dbReference>
<keyword evidence="6" id="KW-0812">Transmembrane</keyword>
<evidence type="ECO:0000256" key="5">
    <source>
        <dbReference type="PROSITE-ProRule" id="PRU00284"/>
    </source>
</evidence>
<dbReference type="EMBL" id="CP165734">
    <property type="protein sequence ID" value="XDV56129.1"/>
    <property type="molecule type" value="Genomic_DNA"/>
</dbReference>
<dbReference type="PROSITE" id="PS50885">
    <property type="entry name" value="HAMP"/>
    <property type="match status" value="1"/>
</dbReference>
<dbReference type="Pfam" id="PF12729">
    <property type="entry name" value="4HB_MCP_1"/>
    <property type="match status" value="1"/>
</dbReference>
<organism evidence="10">
    <name type="scientific">Bradyrhizobium sp. LLZ17</name>
    <dbReference type="NCBI Taxonomy" id="3239388"/>
    <lineage>
        <taxon>Bacteria</taxon>
        <taxon>Pseudomonadati</taxon>
        <taxon>Pseudomonadota</taxon>
        <taxon>Alphaproteobacteria</taxon>
        <taxon>Hyphomicrobiales</taxon>
        <taxon>Nitrobacteraceae</taxon>
        <taxon>Bradyrhizobium</taxon>
    </lineage>
</organism>
<dbReference type="GO" id="GO:0006935">
    <property type="term" value="P:chemotaxis"/>
    <property type="evidence" value="ECO:0007669"/>
    <property type="project" value="InterPro"/>
</dbReference>
<dbReference type="InterPro" id="IPR000727">
    <property type="entry name" value="T_SNARE_dom"/>
</dbReference>
<evidence type="ECO:0000256" key="3">
    <source>
        <dbReference type="ARBA" id="ARBA00023224"/>
    </source>
</evidence>
<dbReference type="InterPro" id="IPR004089">
    <property type="entry name" value="MCPsignal_dom"/>
</dbReference>
<gene>
    <name evidence="10" type="ORF">AB8Z38_25920</name>
</gene>
<keyword evidence="6" id="KW-1133">Transmembrane helix</keyword>
<dbReference type="RefSeq" id="WP_369720575.1">
    <property type="nucleotide sequence ID" value="NZ_CP165734.1"/>
</dbReference>
<evidence type="ECO:0000259" key="7">
    <source>
        <dbReference type="PROSITE" id="PS50111"/>
    </source>
</evidence>
<dbReference type="CDD" id="cd06225">
    <property type="entry name" value="HAMP"/>
    <property type="match status" value="1"/>
</dbReference>
<keyword evidence="3 5" id="KW-0807">Transducer</keyword>
<dbReference type="Pfam" id="PF00672">
    <property type="entry name" value="HAMP"/>
    <property type="match status" value="1"/>
</dbReference>
<dbReference type="SMART" id="SM00283">
    <property type="entry name" value="MA"/>
    <property type="match status" value="1"/>
</dbReference>
<dbReference type="GO" id="GO:0004888">
    <property type="term" value="F:transmembrane signaling receptor activity"/>
    <property type="evidence" value="ECO:0007669"/>
    <property type="project" value="InterPro"/>
</dbReference>
<evidence type="ECO:0000313" key="10">
    <source>
        <dbReference type="EMBL" id="XDV56129.1"/>
    </source>
</evidence>
<dbReference type="PROSITE" id="PS50192">
    <property type="entry name" value="T_SNARE"/>
    <property type="match status" value="1"/>
</dbReference>
<protein>
    <submittedName>
        <fullName evidence="10">Methyl-accepting chemotaxis protein</fullName>
    </submittedName>
</protein>
<evidence type="ECO:0000256" key="4">
    <source>
        <dbReference type="ARBA" id="ARBA00029447"/>
    </source>
</evidence>
<feature type="domain" description="HAMP" evidence="9">
    <location>
        <begin position="351"/>
        <end position="404"/>
    </location>
</feature>
<dbReference type="PANTHER" id="PTHR32089">
    <property type="entry name" value="METHYL-ACCEPTING CHEMOTAXIS PROTEIN MCPB"/>
    <property type="match status" value="1"/>
</dbReference>
<comment type="similarity">
    <text evidence="4">Belongs to the methyl-accepting chemotaxis (MCP) protein family.</text>
</comment>
<dbReference type="PRINTS" id="PR00260">
    <property type="entry name" value="CHEMTRNSDUCR"/>
</dbReference>
<feature type="domain" description="Methyl-accepting transducer" evidence="7">
    <location>
        <begin position="427"/>
        <end position="667"/>
    </location>
</feature>
<evidence type="ECO:0000256" key="2">
    <source>
        <dbReference type="ARBA" id="ARBA00022519"/>
    </source>
</evidence>
<accession>A0AB39XF43</accession>
<name>A0AB39XF43_9BRAD</name>
<dbReference type="InterPro" id="IPR004090">
    <property type="entry name" value="Chemotax_Me-accpt_rcpt"/>
</dbReference>
<comment type="subcellular location">
    <subcellularLocation>
        <location evidence="1">Cell inner membrane</location>
        <topology evidence="1">Multi-pass membrane protein</topology>
    </subcellularLocation>
</comment>